<dbReference type="InterPro" id="IPR003591">
    <property type="entry name" value="Leu-rich_rpt_typical-subtyp"/>
</dbReference>
<feature type="signal peptide" evidence="4">
    <location>
        <begin position="1"/>
        <end position="21"/>
    </location>
</feature>
<dbReference type="PANTHER" id="PTHR24366:SF161">
    <property type="entry name" value="TIR DOMAIN-CONTAINING PROTEIN"/>
    <property type="match status" value="1"/>
</dbReference>
<reference evidence="7" key="1">
    <citation type="submission" date="2012-12" db="EMBL/GenBank/DDBJ databases">
        <authorList>
            <person name="Hellsten U."/>
            <person name="Grimwood J."/>
            <person name="Chapman J.A."/>
            <person name="Shapiro H."/>
            <person name="Aerts A."/>
            <person name="Otillar R.P."/>
            <person name="Terry A.Y."/>
            <person name="Boore J.L."/>
            <person name="Simakov O."/>
            <person name="Marletaz F."/>
            <person name="Cho S.-J."/>
            <person name="Edsinger-Gonzales E."/>
            <person name="Havlak P."/>
            <person name="Kuo D.-H."/>
            <person name="Larsson T."/>
            <person name="Lv J."/>
            <person name="Arendt D."/>
            <person name="Savage R."/>
            <person name="Osoegawa K."/>
            <person name="de Jong P."/>
            <person name="Lindberg D.R."/>
            <person name="Seaver E.C."/>
            <person name="Weisblat D.A."/>
            <person name="Putnam N.H."/>
            <person name="Grigoriev I.V."/>
            <person name="Rokhsar D.S."/>
        </authorList>
    </citation>
    <scope>NUCLEOTIDE SEQUENCE</scope>
    <source>
        <strain evidence="7">I ESC-2004</strain>
    </source>
</reference>
<dbReference type="STRING" id="283909.R7T9L1"/>
<evidence type="ECO:0000313" key="6">
    <source>
        <dbReference type="EnsemblMetazoa" id="CapteP217380"/>
    </source>
</evidence>
<dbReference type="EnsemblMetazoa" id="CapteT217380">
    <property type="protein sequence ID" value="CapteP217380"/>
    <property type="gene ID" value="CapteG217380"/>
</dbReference>
<dbReference type="InterPro" id="IPR001611">
    <property type="entry name" value="Leu-rich_rpt"/>
</dbReference>
<dbReference type="SMART" id="SM00369">
    <property type="entry name" value="LRR_TYP"/>
    <property type="match status" value="3"/>
</dbReference>
<dbReference type="Proteomes" id="UP000014760">
    <property type="component" value="Unassembled WGS sequence"/>
</dbReference>
<dbReference type="EMBL" id="AMQN01014391">
    <property type="status" value="NOT_ANNOTATED_CDS"/>
    <property type="molecule type" value="Genomic_DNA"/>
</dbReference>
<evidence type="ECO:0000256" key="4">
    <source>
        <dbReference type="SAM" id="SignalP"/>
    </source>
</evidence>
<dbReference type="EMBL" id="KB310942">
    <property type="protein sequence ID" value="ELT90384.1"/>
    <property type="molecule type" value="Genomic_DNA"/>
</dbReference>
<dbReference type="SUPFAM" id="SSF52058">
    <property type="entry name" value="L domain-like"/>
    <property type="match status" value="1"/>
</dbReference>
<evidence type="ECO:0000313" key="5">
    <source>
        <dbReference type="EMBL" id="ELT90384.1"/>
    </source>
</evidence>
<gene>
    <name evidence="5" type="ORF">CAPTEDRAFT_217380</name>
</gene>
<keyword evidence="7" id="KW-1185">Reference proteome</keyword>
<dbReference type="Gene3D" id="3.80.10.10">
    <property type="entry name" value="Ribonuclease Inhibitor"/>
    <property type="match status" value="2"/>
</dbReference>
<reference evidence="5 7" key="2">
    <citation type="journal article" date="2013" name="Nature">
        <title>Insights into bilaterian evolution from three spiralian genomes.</title>
        <authorList>
            <person name="Simakov O."/>
            <person name="Marletaz F."/>
            <person name="Cho S.J."/>
            <person name="Edsinger-Gonzales E."/>
            <person name="Havlak P."/>
            <person name="Hellsten U."/>
            <person name="Kuo D.H."/>
            <person name="Larsson T."/>
            <person name="Lv J."/>
            <person name="Arendt D."/>
            <person name="Savage R."/>
            <person name="Osoegawa K."/>
            <person name="de Jong P."/>
            <person name="Grimwood J."/>
            <person name="Chapman J.A."/>
            <person name="Shapiro H."/>
            <person name="Aerts A."/>
            <person name="Otillar R.P."/>
            <person name="Terry A.Y."/>
            <person name="Boore J.L."/>
            <person name="Grigoriev I.V."/>
            <person name="Lindberg D.R."/>
            <person name="Seaver E.C."/>
            <person name="Weisblat D.A."/>
            <person name="Putnam N.H."/>
            <person name="Rokhsar D.S."/>
        </authorList>
    </citation>
    <scope>NUCLEOTIDE SEQUENCE</scope>
    <source>
        <strain evidence="5 7">I ESC-2004</strain>
    </source>
</reference>
<evidence type="ECO:0008006" key="8">
    <source>
        <dbReference type="Google" id="ProtNLM"/>
    </source>
</evidence>
<sequence length="324" mass="36520">MEIRHVALLLICLLKLKNIFSITQIFDGEGLASVPSSIYPNVTELSCQANSITVIQQSDFNNKYPDLFSIDLDDNHISSIEVGCFTGTVLKKIWLAKNDLSAIPDFREVGETLENIDLGINRIAILEVGDLNYLTRLLSLNLRYNLITSVADGSFEGTKLRYVALQNNQITKFPDLRAVNSTMQILDLEFNNIGQISRQEIDHLGILETMKLKGNPISLLPDLTEYLPLLKILVLTATPLQCCCSMAWLKQITNGLSLDSLPCKSPSKWNQLTWNEIAGDMIEKEPCEIDASHWISCQRRRRSWSFHSGFINPSLDHAVITFDY</sequence>
<protein>
    <recommendedName>
        <fullName evidence="8">LRRCT domain-containing protein</fullName>
    </recommendedName>
</protein>
<dbReference type="AlphaFoldDB" id="R7T9L1"/>
<dbReference type="PANTHER" id="PTHR24366">
    <property type="entry name" value="IG(IMMUNOGLOBULIN) AND LRR(LEUCINE RICH REPEAT) DOMAINS"/>
    <property type="match status" value="1"/>
</dbReference>
<name>R7T9L1_CAPTE</name>
<dbReference type="HOGENOM" id="CLU_074440_0_0_1"/>
<proteinExistence type="predicted"/>
<keyword evidence="3" id="KW-0677">Repeat</keyword>
<evidence type="ECO:0000313" key="7">
    <source>
        <dbReference type="Proteomes" id="UP000014760"/>
    </source>
</evidence>
<reference evidence="6" key="3">
    <citation type="submission" date="2015-06" db="UniProtKB">
        <authorList>
            <consortium name="EnsemblMetazoa"/>
        </authorList>
    </citation>
    <scope>IDENTIFICATION</scope>
</reference>
<dbReference type="OrthoDB" id="676979at2759"/>
<feature type="chain" id="PRO_5008786781" description="LRRCT domain-containing protein" evidence="4">
    <location>
        <begin position="22"/>
        <end position="324"/>
    </location>
</feature>
<dbReference type="Pfam" id="PF13306">
    <property type="entry name" value="LRR_5"/>
    <property type="match status" value="1"/>
</dbReference>
<evidence type="ECO:0000256" key="2">
    <source>
        <dbReference type="ARBA" id="ARBA00022729"/>
    </source>
</evidence>
<keyword evidence="1" id="KW-0433">Leucine-rich repeat</keyword>
<dbReference type="Pfam" id="PF13855">
    <property type="entry name" value="LRR_8"/>
    <property type="match status" value="1"/>
</dbReference>
<dbReference type="InterPro" id="IPR026906">
    <property type="entry name" value="LRR_5"/>
</dbReference>
<organism evidence="5">
    <name type="scientific">Capitella teleta</name>
    <name type="common">Polychaete worm</name>
    <dbReference type="NCBI Taxonomy" id="283909"/>
    <lineage>
        <taxon>Eukaryota</taxon>
        <taxon>Metazoa</taxon>
        <taxon>Spiralia</taxon>
        <taxon>Lophotrochozoa</taxon>
        <taxon>Annelida</taxon>
        <taxon>Polychaeta</taxon>
        <taxon>Sedentaria</taxon>
        <taxon>Scolecida</taxon>
        <taxon>Capitellidae</taxon>
        <taxon>Capitella</taxon>
    </lineage>
</organism>
<evidence type="ECO:0000256" key="1">
    <source>
        <dbReference type="ARBA" id="ARBA00022614"/>
    </source>
</evidence>
<accession>R7T9L1</accession>
<dbReference type="InterPro" id="IPR032675">
    <property type="entry name" value="LRR_dom_sf"/>
</dbReference>
<keyword evidence="2 4" id="KW-0732">Signal</keyword>
<evidence type="ECO:0000256" key="3">
    <source>
        <dbReference type="ARBA" id="ARBA00022737"/>
    </source>
</evidence>
<dbReference type="PROSITE" id="PS51450">
    <property type="entry name" value="LRR"/>
    <property type="match status" value="1"/>
</dbReference>